<dbReference type="EMBL" id="JAEFBJ010000012">
    <property type="protein sequence ID" value="KAG7545478.1"/>
    <property type="molecule type" value="Genomic_DNA"/>
</dbReference>
<name>A0A8T1YHH6_ARASU</name>
<organism evidence="1 2">
    <name type="scientific">Arabidopsis suecica</name>
    <name type="common">Swedish thale-cress</name>
    <name type="synonym">Cardaminopsis suecica</name>
    <dbReference type="NCBI Taxonomy" id="45249"/>
    <lineage>
        <taxon>Eukaryota</taxon>
        <taxon>Viridiplantae</taxon>
        <taxon>Streptophyta</taxon>
        <taxon>Embryophyta</taxon>
        <taxon>Tracheophyta</taxon>
        <taxon>Spermatophyta</taxon>
        <taxon>Magnoliopsida</taxon>
        <taxon>eudicotyledons</taxon>
        <taxon>Gunneridae</taxon>
        <taxon>Pentapetalae</taxon>
        <taxon>rosids</taxon>
        <taxon>malvids</taxon>
        <taxon>Brassicales</taxon>
        <taxon>Brassicaceae</taxon>
        <taxon>Camelineae</taxon>
        <taxon>Arabidopsis</taxon>
    </lineage>
</organism>
<evidence type="ECO:0000313" key="2">
    <source>
        <dbReference type="Proteomes" id="UP000694251"/>
    </source>
</evidence>
<reference evidence="1 2" key="1">
    <citation type="submission" date="2020-12" db="EMBL/GenBank/DDBJ databases">
        <title>Concerted genomic and epigenomic changes stabilize Arabidopsis allopolyploids.</title>
        <authorList>
            <person name="Chen Z."/>
        </authorList>
    </citation>
    <scope>NUCLEOTIDE SEQUENCE [LARGE SCALE GENOMIC DNA]</scope>
    <source>
        <strain evidence="1">As9502</strain>
        <tissue evidence="1">Leaf</tissue>
    </source>
</reference>
<evidence type="ECO:0000313" key="1">
    <source>
        <dbReference type="EMBL" id="KAG7545478.1"/>
    </source>
</evidence>
<dbReference type="AlphaFoldDB" id="A0A8T1YHH6"/>
<gene>
    <name evidence="1" type="ORF">ISN44_As12g009390</name>
</gene>
<keyword evidence="2" id="KW-1185">Reference proteome</keyword>
<dbReference type="Proteomes" id="UP000694251">
    <property type="component" value="Chromosome 12"/>
</dbReference>
<comment type="caution">
    <text evidence="1">The sequence shown here is derived from an EMBL/GenBank/DDBJ whole genome shotgun (WGS) entry which is preliminary data.</text>
</comment>
<protein>
    <submittedName>
        <fullName evidence="1">Uncharacterized protein</fullName>
    </submittedName>
</protein>
<sequence length="60" mass="6760">MSPSSLQHVTLLCLSHTLKRSDKLKVNPYMAYVFVPASAPYDNEFDDPSLYTWTSTTTSC</sequence>
<accession>A0A8T1YHH6</accession>
<proteinExistence type="predicted"/>